<feature type="compositionally biased region" description="Polar residues" evidence="2">
    <location>
        <begin position="412"/>
        <end position="455"/>
    </location>
</feature>
<dbReference type="PROSITE" id="PS50882">
    <property type="entry name" value="YTH"/>
    <property type="match status" value="1"/>
</dbReference>
<evidence type="ECO:0000313" key="6">
    <source>
        <dbReference type="Proteomes" id="UP000799423"/>
    </source>
</evidence>
<dbReference type="AlphaFoldDB" id="A0A6A7BGQ0"/>
<dbReference type="GO" id="GO:0000381">
    <property type="term" value="P:regulation of alternative mRNA splicing, via spliceosome"/>
    <property type="evidence" value="ECO:0007669"/>
    <property type="project" value="TreeGrafter"/>
</dbReference>
<sequence>MSFFWVQQWVALPIVYEQPMGDLPPSSRPQVMDNAATGFVQQGSAAASPSPSLQLKIMDSSAPFHSQLSNLPQIQQRPDYRSTAYLHAPYQFPEQATSPMSMGAMADALPEYGISDETPVNPNPQSASRALSGASPSAVAYQLGQNVQMPAHANGPVSTHSAFGVGFSATYHQNFMPSQGAQHTNYAAYGANASRLGGQVSMQSPYHNYPPTSQYLYYAAPYGSHNQFSTGFASQGAQAQALYGRGGSLTNTAGGGQVGQMISYAYNDSIYPGVRPGGPGNYQGSQPLDNHPYGSSHSQVSGMPRTGSLGSIPRGPPRKPRQSGHALWVGNLPPGTTVVALKDHFSRDATKDIESLFLISKSNCAFVNYRTETSCTAAMHRFHDSRFNGVRLVCRLRRSSTPASGVPIGPASTLNNQQHVTSRPATPKQDSVTSGLHDPNASSPSHGSNDGLGSTTDNNNKYFIVKSLTLQDLELSVRNGIWATQSHNEEALNKAFESTENVYLIFSANKSGEYFGYARMASAILEDGSRMEGSISQPENNLEVTDVPKSIPTPATEWAPRGKIIDDSARGTIFWEAEPSEAASEEYDAAMEEASTMEGDTLVVAQSWGKPFKIEWISNNRLPFYRTRGLRNPWNANREVKIARDGTELEPSVGERLLQMFHRMGGPTAMSTFGGPVMAQVRQY</sequence>
<dbReference type="OrthoDB" id="306690at2759"/>
<dbReference type="Pfam" id="PF25701">
    <property type="entry name" value="RRM_YTH1"/>
    <property type="match status" value="1"/>
</dbReference>
<dbReference type="Proteomes" id="UP000799423">
    <property type="component" value="Unassembled WGS sequence"/>
</dbReference>
<dbReference type="PANTHER" id="PTHR12357:SF3">
    <property type="entry name" value="YTH DOMAIN-CONTAINING PROTEIN 1"/>
    <property type="match status" value="1"/>
</dbReference>
<dbReference type="InterPro" id="IPR000504">
    <property type="entry name" value="RRM_dom"/>
</dbReference>
<dbReference type="GO" id="GO:0005654">
    <property type="term" value="C:nucleoplasm"/>
    <property type="evidence" value="ECO:0007669"/>
    <property type="project" value="TreeGrafter"/>
</dbReference>
<name>A0A6A7BGQ0_9PLEO</name>
<evidence type="ECO:0000259" key="4">
    <source>
        <dbReference type="PROSITE" id="PS50882"/>
    </source>
</evidence>
<dbReference type="CDD" id="cd21134">
    <property type="entry name" value="YTH"/>
    <property type="match status" value="1"/>
</dbReference>
<dbReference type="Pfam" id="PF04146">
    <property type="entry name" value="YTH"/>
    <property type="match status" value="1"/>
</dbReference>
<dbReference type="InterPro" id="IPR045168">
    <property type="entry name" value="YTH_prot"/>
</dbReference>
<feature type="domain" description="RRM" evidence="3">
    <location>
        <begin position="325"/>
        <end position="399"/>
    </location>
</feature>
<feature type="compositionally biased region" description="Polar residues" evidence="2">
    <location>
        <begin position="118"/>
        <end position="129"/>
    </location>
</feature>
<keyword evidence="6" id="KW-1185">Reference proteome</keyword>
<dbReference type="GO" id="GO:0003729">
    <property type="term" value="F:mRNA binding"/>
    <property type="evidence" value="ECO:0007669"/>
    <property type="project" value="TreeGrafter"/>
</dbReference>
<protein>
    <recommendedName>
        <fullName evidence="7">YTH domain-containing protein</fullName>
    </recommendedName>
</protein>
<dbReference type="GO" id="GO:1990247">
    <property type="term" value="F:N6-methyladenosine-containing RNA reader activity"/>
    <property type="evidence" value="ECO:0007669"/>
    <property type="project" value="TreeGrafter"/>
</dbReference>
<dbReference type="PROSITE" id="PS50102">
    <property type="entry name" value="RRM"/>
    <property type="match status" value="1"/>
</dbReference>
<evidence type="ECO:0000313" key="5">
    <source>
        <dbReference type="EMBL" id="KAF2854590.1"/>
    </source>
</evidence>
<feature type="region of interest" description="Disordered" evidence="2">
    <location>
        <begin position="114"/>
        <end position="133"/>
    </location>
</feature>
<feature type="domain" description="YTH" evidence="4">
    <location>
        <begin position="460"/>
        <end position="661"/>
    </location>
</feature>
<dbReference type="GO" id="GO:0000398">
    <property type="term" value="P:mRNA splicing, via spliceosome"/>
    <property type="evidence" value="ECO:0007669"/>
    <property type="project" value="TreeGrafter"/>
</dbReference>
<dbReference type="InterPro" id="IPR012677">
    <property type="entry name" value="Nucleotide-bd_a/b_plait_sf"/>
</dbReference>
<dbReference type="SMART" id="SM00360">
    <property type="entry name" value="RRM"/>
    <property type="match status" value="1"/>
</dbReference>
<feature type="compositionally biased region" description="Polar residues" evidence="2">
    <location>
        <begin position="282"/>
        <end position="301"/>
    </location>
</feature>
<evidence type="ECO:0000259" key="3">
    <source>
        <dbReference type="PROSITE" id="PS50102"/>
    </source>
</evidence>
<evidence type="ECO:0008006" key="7">
    <source>
        <dbReference type="Google" id="ProtNLM"/>
    </source>
</evidence>
<dbReference type="InterPro" id="IPR007275">
    <property type="entry name" value="YTH_domain"/>
</dbReference>
<dbReference type="EMBL" id="MU006292">
    <property type="protein sequence ID" value="KAF2854590.1"/>
    <property type="molecule type" value="Genomic_DNA"/>
</dbReference>
<keyword evidence="1" id="KW-0694">RNA-binding</keyword>
<evidence type="ECO:0000256" key="1">
    <source>
        <dbReference type="PROSITE-ProRule" id="PRU00176"/>
    </source>
</evidence>
<evidence type="ECO:0000256" key="2">
    <source>
        <dbReference type="SAM" id="MobiDB-lite"/>
    </source>
</evidence>
<accession>A0A6A7BGQ0</accession>
<dbReference type="Gene3D" id="3.10.590.10">
    <property type="entry name" value="ph1033 like domains"/>
    <property type="match status" value="1"/>
</dbReference>
<proteinExistence type="predicted"/>
<dbReference type="PANTHER" id="PTHR12357">
    <property type="entry name" value="YTH YT521-B HOMOLOGY DOMAIN-CONTAINING"/>
    <property type="match status" value="1"/>
</dbReference>
<feature type="region of interest" description="Disordered" evidence="2">
    <location>
        <begin position="275"/>
        <end position="325"/>
    </location>
</feature>
<dbReference type="SUPFAM" id="SSF54928">
    <property type="entry name" value="RNA-binding domain, RBD"/>
    <property type="match status" value="1"/>
</dbReference>
<gene>
    <name evidence="5" type="ORF">T440DRAFT_237605</name>
</gene>
<dbReference type="CDD" id="cd00590">
    <property type="entry name" value="RRM_SF"/>
    <property type="match status" value="1"/>
</dbReference>
<dbReference type="Gene3D" id="3.30.70.330">
    <property type="match status" value="1"/>
</dbReference>
<reference evidence="5" key="1">
    <citation type="submission" date="2020-01" db="EMBL/GenBank/DDBJ databases">
        <authorList>
            <consortium name="DOE Joint Genome Institute"/>
            <person name="Haridas S."/>
            <person name="Albert R."/>
            <person name="Binder M."/>
            <person name="Bloem J."/>
            <person name="Labutti K."/>
            <person name="Salamov A."/>
            <person name="Andreopoulos B."/>
            <person name="Baker S.E."/>
            <person name="Barry K."/>
            <person name="Bills G."/>
            <person name="Bluhm B.H."/>
            <person name="Cannon C."/>
            <person name="Castanera R."/>
            <person name="Culley D.E."/>
            <person name="Daum C."/>
            <person name="Ezra D."/>
            <person name="Gonzalez J.B."/>
            <person name="Henrissat B."/>
            <person name="Kuo A."/>
            <person name="Liang C."/>
            <person name="Lipzen A."/>
            <person name="Lutzoni F."/>
            <person name="Magnuson J."/>
            <person name="Mondo S."/>
            <person name="Nolan M."/>
            <person name="Ohm R."/>
            <person name="Pangilinan J."/>
            <person name="Park H.-J."/>
            <person name="Ramirez L."/>
            <person name="Alfaro M."/>
            <person name="Sun H."/>
            <person name="Tritt A."/>
            <person name="Yoshinaga Y."/>
            <person name="Zwiers L.-H."/>
            <person name="Turgeon B.G."/>
            <person name="Goodwin S.B."/>
            <person name="Spatafora J.W."/>
            <person name="Crous P.W."/>
            <person name="Grigoriev I.V."/>
        </authorList>
    </citation>
    <scope>NUCLEOTIDE SEQUENCE</scope>
    <source>
        <strain evidence="5">IPT5</strain>
    </source>
</reference>
<dbReference type="InterPro" id="IPR057720">
    <property type="entry name" value="RRM_YTH1"/>
</dbReference>
<feature type="region of interest" description="Disordered" evidence="2">
    <location>
        <begin position="400"/>
        <end position="455"/>
    </location>
</feature>
<dbReference type="InterPro" id="IPR035979">
    <property type="entry name" value="RBD_domain_sf"/>
</dbReference>
<organism evidence="5 6">
    <name type="scientific">Plenodomus tracheiphilus IPT5</name>
    <dbReference type="NCBI Taxonomy" id="1408161"/>
    <lineage>
        <taxon>Eukaryota</taxon>
        <taxon>Fungi</taxon>
        <taxon>Dikarya</taxon>
        <taxon>Ascomycota</taxon>
        <taxon>Pezizomycotina</taxon>
        <taxon>Dothideomycetes</taxon>
        <taxon>Pleosporomycetidae</taxon>
        <taxon>Pleosporales</taxon>
        <taxon>Pleosporineae</taxon>
        <taxon>Leptosphaeriaceae</taxon>
        <taxon>Plenodomus</taxon>
    </lineage>
</organism>